<keyword evidence="9 16" id="KW-0521">NADP</keyword>
<evidence type="ECO:0000256" key="4">
    <source>
        <dbReference type="ARBA" id="ARBA00012943"/>
    </source>
</evidence>
<evidence type="ECO:0000313" key="20">
    <source>
        <dbReference type="Proteomes" id="UP000199328"/>
    </source>
</evidence>
<feature type="transmembrane region" description="Helical" evidence="17">
    <location>
        <begin position="166"/>
        <end position="188"/>
    </location>
</feature>
<evidence type="ECO:0000256" key="6">
    <source>
        <dbReference type="ARBA" id="ARBA00022475"/>
    </source>
</evidence>
<dbReference type="PANTHER" id="PTHR44758">
    <property type="entry name" value="NAD(P) TRANSHYDROGENASE SUBUNIT BETA"/>
    <property type="match status" value="1"/>
</dbReference>
<evidence type="ECO:0000256" key="10">
    <source>
        <dbReference type="ARBA" id="ARBA00022967"/>
    </source>
</evidence>
<dbReference type="EMBL" id="FNFV01000005">
    <property type="protein sequence ID" value="SDK84366.1"/>
    <property type="molecule type" value="Genomic_DNA"/>
</dbReference>
<evidence type="ECO:0000256" key="3">
    <source>
        <dbReference type="ARBA" id="ARBA00007919"/>
    </source>
</evidence>
<dbReference type="Pfam" id="PF02233">
    <property type="entry name" value="PNTB"/>
    <property type="match status" value="1"/>
</dbReference>
<comment type="function">
    <text evidence="1 16">The transhydrogenation between NADH and NADP is coupled to respiration and ATP hydrolysis and functions as a proton pump across the membrane.</text>
</comment>
<comment type="subcellular location">
    <subcellularLocation>
        <location evidence="2">Cell inner membrane</location>
        <topology evidence="2">Multi-pass membrane protein</topology>
    </subcellularLocation>
</comment>
<keyword evidence="12 16" id="KW-0520">NAD</keyword>
<feature type="transmembrane region" description="Helical" evidence="17">
    <location>
        <begin position="56"/>
        <end position="74"/>
    </location>
</feature>
<dbReference type="InterPro" id="IPR029035">
    <property type="entry name" value="DHS-like_NAD/FAD-binding_dom"/>
</dbReference>
<evidence type="ECO:0000256" key="12">
    <source>
        <dbReference type="ARBA" id="ARBA00023027"/>
    </source>
</evidence>
<evidence type="ECO:0000256" key="2">
    <source>
        <dbReference type="ARBA" id="ARBA00004429"/>
    </source>
</evidence>
<dbReference type="GO" id="GO:0050661">
    <property type="term" value="F:NADP binding"/>
    <property type="evidence" value="ECO:0007669"/>
    <property type="project" value="InterPro"/>
</dbReference>
<feature type="transmembrane region" description="Helical" evidence="17">
    <location>
        <begin position="200"/>
        <end position="220"/>
    </location>
</feature>
<keyword evidence="20" id="KW-1185">Reference proteome</keyword>
<dbReference type="PANTHER" id="PTHR44758:SF1">
    <property type="entry name" value="NAD(P) TRANSHYDROGENASE SUBUNIT BETA"/>
    <property type="match status" value="1"/>
</dbReference>
<sequence length="498" mass="51593">MGTSFTVAVYVVAAVLFILSLGGLSNQESAKRAVWYGIVGMALAVVATLAGPGAGLWGLSLILIAAGGVIGWYVAKRVQMTEMPQLVAAMHSLVGLAAVFVGFNAHLEIGRVTAAYMAAGIPFPLPEHANADVVAAAKPVIGQFQGFAAVVAKKTAAEIAVLRLELFLGILIGAVTFTGSVVAFGKLAGKITSAAKKLPGGHALNAAAALVSLLCIVWYFQSGGLLPLLVMTLAALFVGYHLIMGIGGADMPVVVSMLNSYSGWAAAAIGFSLGNDLLIVVGALVGSSGAILSYIMCRAMNRSFISVILGGFGGTGGPAAEVSGEMVPIDPDGAAALLEEADSIIIVPGYGMAVAQAQNAVAELTRKLRAKGKEVRFAIHPVAGRLPGHMNVLLAEARVPYDIVLEMDEINDDFPNTDVVIVIGANDIVNPAAQEDPNSPIAGMPVLEVWKAKNVIVLKRGQGTGYSGIENPLFYKENTRMLYGDARESIDALLSRID</sequence>
<feature type="transmembrane region" description="Helical" evidence="17">
    <location>
        <begin position="33"/>
        <end position="50"/>
    </location>
</feature>
<keyword evidence="8 17" id="KW-0812">Transmembrane</keyword>
<dbReference type="EC" id="7.1.1.1" evidence="4 16"/>
<evidence type="ECO:0000256" key="17">
    <source>
        <dbReference type="SAM" id="Phobius"/>
    </source>
</evidence>
<feature type="domain" description="NADP transhydrogenase beta-like" evidence="18">
    <location>
        <begin position="8"/>
        <end position="495"/>
    </location>
</feature>
<accession>A0A1G9F7J2</accession>
<dbReference type="InterPro" id="IPR034300">
    <property type="entry name" value="PNTB-like"/>
</dbReference>
<dbReference type="FunFam" id="3.40.50.1220:FF:000002">
    <property type="entry name" value="NAD(P) transhydrogenase subunit beta"/>
    <property type="match status" value="1"/>
</dbReference>
<dbReference type="PIRSF" id="PIRSF000204">
    <property type="entry name" value="PNTB"/>
    <property type="match status" value="1"/>
</dbReference>
<keyword evidence="11 17" id="KW-1133">Transmembrane helix</keyword>
<evidence type="ECO:0000259" key="18">
    <source>
        <dbReference type="Pfam" id="PF02233"/>
    </source>
</evidence>
<proteinExistence type="inferred from homology"/>
<reference evidence="20" key="1">
    <citation type="submission" date="2016-10" db="EMBL/GenBank/DDBJ databases">
        <authorList>
            <person name="Varghese N."/>
            <person name="Submissions S."/>
        </authorList>
    </citation>
    <scope>NUCLEOTIDE SEQUENCE [LARGE SCALE GENOMIC DNA]</scope>
    <source>
        <strain evidence="20">CGMCC 1.10789</strain>
    </source>
</reference>
<evidence type="ECO:0000256" key="13">
    <source>
        <dbReference type="ARBA" id="ARBA00023136"/>
    </source>
</evidence>
<dbReference type="RefSeq" id="WP_092500679.1">
    <property type="nucleotide sequence ID" value="NZ_FNFV01000005.1"/>
</dbReference>
<evidence type="ECO:0000256" key="15">
    <source>
        <dbReference type="ARBA" id="ARBA00066047"/>
    </source>
</evidence>
<evidence type="ECO:0000256" key="7">
    <source>
        <dbReference type="ARBA" id="ARBA00022519"/>
    </source>
</evidence>
<evidence type="ECO:0000256" key="16">
    <source>
        <dbReference type="PIRNR" id="PIRNR000204"/>
    </source>
</evidence>
<feature type="transmembrane region" description="Helical" evidence="17">
    <location>
        <begin position="86"/>
        <end position="107"/>
    </location>
</feature>
<dbReference type="Proteomes" id="UP000199328">
    <property type="component" value="Unassembled WGS sequence"/>
</dbReference>
<evidence type="ECO:0000313" key="19">
    <source>
        <dbReference type="EMBL" id="SDK84366.1"/>
    </source>
</evidence>
<keyword evidence="7 16" id="KW-0997">Cell inner membrane</keyword>
<dbReference type="InterPro" id="IPR012136">
    <property type="entry name" value="NADH_DH_b"/>
</dbReference>
<dbReference type="STRING" id="990712.SAMN05216257_10574"/>
<feature type="transmembrane region" description="Helical" evidence="17">
    <location>
        <begin position="6"/>
        <end position="24"/>
    </location>
</feature>
<keyword evidence="10 16" id="KW-1278">Translocase</keyword>
<organism evidence="19 20">
    <name type="scientific">Meinhardsimonia xiamenensis</name>
    <dbReference type="NCBI Taxonomy" id="990712"/>
    <lineage>
        <taxon>Bacteria</taxon>
        <taxon>Pseudomonadati</taxon>
        <taxon>Pseudomonadota</taxon>
        <taxon>Alphaproteobacteria</taxon>
        <taxon>Rhodobacterales</taxon>
        <taxon>Paracoccaceae</taxon>
        <taxon>Meinhardsimonia</taxon>
    </lineage>
</organism>
<feature type="transmembrane region" description="Helical" evidence="17">
    <location>
        <begin position="277"/>
        <end position="297"/>
    </location>
</feature>
<protein>
    <recommendedName>
        <fullName evidence="5 16">NAD(P) transhydrogenase subunit beta</fullName>
        <ecNumber evidence="4 16">7.1.1.1</ecNumber>
    </recommendedName>
    <alternativeName>
        <fullName evidence="16">Nicotinamide nucleotide transhydrogenase subunit beta</fullName>
    </alternativeName>
</protein>
<keyword evidence="13 16" id="KW-0472">Membrane</keyword>
<name>A0A1G9F7J2_9RHOB</name>
<evidence type="ECO:0000256" key="11">
    <source>
        <dbReference type="ARBA" id="ARBA00022989"/>
    </source>
</evidence>
<gene>
    <name evidence="19" type="ORF">SAMN05216257_10574</name>
</gene>
<evidence type="ECO:0000256" key="5">
    <source>
        <dbReference type="ARBA" id="ARBA00014581"/>
    </source>
</evidence>
<comment type="similarity">
    <text evidence="3 16">Belongs to the PNT beta subunit family.</text>
</comment>
<keyword evidence="6 16" id="KW-1003">Cell membrane</keyword>
<evidence type="ECO:0000256" key="1">
    <source>
        <dbReference type="ARBA" id="ARBA00003943"/>
    </source>
</evidence>
<dbReference type="OrthoDB" id="9763786at2"/>
<dbReference type="GO" id="GO:0008750">
    <property type="term" value="F:proton-translocating NAD(P)+ transhydrogenase activity"/>
    <property type="evidence" value="ECO:0007669"/>
    <property type="project" value="UniProtKB-EC"/>
</dbReference>
<comment type="subunit">
    <text evidence="15">Complex of an alpha and a beta chain; in Rhodospirillum, the alpha chain seems to be made of two subunits.</text>
</comment>
<dbReference type="SUPFAM" id="SSF52467">
    <property type="entry name" value="DHS-like NAD/FAD-binding domain"/>
    <property type="match status" value="1"/>
</dbReference>
<evidence type="ECO:0000256" key="8">
    <source>
        <dbReference type="ARBA" id="ARBA00022692"/>
    </source>
</evidence>
<evidence type="ECO:0000256" key="14">
    <source>
        <dbReference type="ARBA" id="ARBA00048202"/>
    </source>
</evidence>
<comment type="catalytic activity">
    <reaction evidence="14 16">
        <text>NAD(+) + NADPH + H(+)(in) = NADH + NADP(+) + H(+)(out)</text>
        <dbReference type="Rhea" id="RHEA:47992"/>
        <dbReference type="ChEBI" id="CHEBI:15378"/>
        <dbReference type="ChEBI" id="CHEBI:57540"/>
        <dbReference type="ChEBI" id="CHEBI:57783"/>
        <dbReference type="ChEBI" id="CHEBI:57945"/>
        <dbReference type="ChEBI" id="CHEBI:58349"/>
        <dbReference type="EC" id="7.1.1.1"/>
    </reaction>
</comment>
<dbReference type="GO" id="GO:0005886">
    <property type="term" value="C:plasma membrane"/>
    <property type="evidence" value="ECO:0007669"/>
    <property type="project" value="UniProtKB-SubCell"/>
</dbReference>
<dbReference type="Gene3D" id="3.40.50.1220">
    <property type="entry name" value="TPP-binding domain"/>
    <property type="match status" value="1"/>
</dbReference>
<evidence type="ECO:0000256" key="9">
    <source>
        <dbReference type="ARBA" id="ARBA00022857"/>
    </source>
</evidence>
<feature type="transmembrane region" description="Helical" evidence="17">
    <location>
        <begin position="226"/>
        <end position="246"/>
    </location>
</feature>
<dbReference type="AlphaFoldDB" id="A0A1G9F7J2"/>